<dbReference type="PANTHER" id="PTHR43547:SF2">
    <property type="entry name" value="HYBRID SIGNAL TRANSDUCTION HISTIDINE KINASE C"/>
    <property type="match status" value="1"/>
</dbReference>
<dbReference type="EC" id="2.7.13.3" evidence="2"/>
<keyword evidence="5" id="KW-0808">Transferase</keyword>
<dbReference type="InterPro" id="IPR005467">
    <property type="entry name" value="His_kinase_dom"/>
</dbReference>
<evidence type="ECO:0000256" key="1">
    <source>
        <dbReference type="ARBA" id="ARBA00000085"/>
    </source>
</evidence>
<dbReference type="Pfam" id="PF02518">
    <property type="entry name" value="HATPase_c"/>
    <property type="match status" value="1"/>
</dbReference>
<evidence type="ECO:0000313" key="6">
    <source>
        <dbReference type="Proteomes" id="UP000050317"/>
    </source>
</evidence>
<feature type="domain" description="Histidine kinase" evidence="4">
    <location>
        <begin position="48"/>
        <end position="262"/>
    </location>
</feature>
<dbReference type="AlphaFoldDB" id="A0A0Q0GE17"/>
<protein>
    <recommendedName>
        <fullName evidence="2">histidine kinase</fullName>
        <ecNumber evidence="2">2.7.13.3</ecNumber>
    </recommendedName>
</protein>
<evidence type="ECO:0000313" key="5">
    <source>
        <dbReference type="EMBL" id="KPZ11669.1"/>
    </source>
</evidence>
<dbReference type="InterPro" id="IPR003594">
    <property type="entry name" value="HATPase_dom"/>
</dbReference>
<keyword evidence="3" id="KW-0597">Phosphoprotein</keyword>
<dbReference type="PANTHER" id="PTHR43547">
    <property type="entry name" value="TWO-COMPONENT HISTIDINE KINASE"/>
    <property type="match status" value="1"/>
</dbReference>
<comment type="caution">
    <text evidence="5">The sequence shown here is derived from an EMBL/GenBank/DDBJ whole genome shotgun (WGS) entry which is preliminary data.</text>
</comment>
<dbReference type="SMART" id="SM00387">
    <property type="entry name" value="HATPase_c"/>
    <property type="match status" value="1"/>
</dbReference>
<reference evidence="5 6" key="1">
    <citation type="submission" date="2015-09" db="EMBL/GenBank/DDBJ databases">
        <title>Genome announcement of multiple Pseudomonas syringae strains.</title>
        <authorList>
            <person name="Thakur S."/>
            <person name="Wang P.W."/>
            <person name="Gong Y."/>
            <person name="Weir B.S."/>
            <person name="Guttman D.S."/>
        </authorList>
    </citation>
    <scope>NUCLEOTIDE SEQUENCE [LARGE SCALE GENOMIC DNA]</scope>
    <source>
        <strain evidence="5 6">ICMP3963</strain>
    </source>
</reference>
<dbReference type="CDD" id="cd00075">
    <property type="entry name" value="HATPase"/>
    <property type="match status" value="1"/>
</dbReference>
<dbReference type="SUPFAM" id="SSF55874">
    <property type="entry name" value="ATPase domain of HSP90 chaperone/DNA topoisomerase II/histidine kinase"/>
    <property type="match status" value="1"/>
</dbReference>
<dbReference type="InterPro" id="IPR036890">
    <property type="entry name" value="HATPase_C_sf"/>
</dbReference>
<gene>
    <name evidence="5" type="ORF">ALO40_05713</name>
</gene>
<dbReference type="Proteomes" id="UP000050317">
    <property type="component" value="Unassembled WGS sequence"/>
</dbReference>
<evidence type="ECO:0000256" key="2">
    <source>
        <dbReference type="ARBA" id="ARBA00012438"/>
    </source>
</evidence>
<accession>A0A0Q0GE17</accession>
<dbReference type="Gene3D" id="3.30.565.10">
    <property type="entry name" value="Histidine kinase-like ATPase, C-terminal domain"/>
    <property type="match status" value="1"/>
</dbReference>
<keyword evidence="5" id="KW-0418">Kinase</keyword>
<evidence type="ECO:0000256" key="3">
    <source>
        <dbReference type="ARBA" id="ARBA00022553"/>
    </source>
</evidence>
<organism evidence="5 6">
    <name type="scientific">Pseudomonas syringae pv. viburni</name>
    <dbReference type="NCBI Taxonomy" id="251703"/>
    <lineage>
        <taxon>Bacteria</taxon>
        <taxon>Pseudomonadati</taxon>
        <taxon>Pseudomonadota</taxon>
        <taxon>Gammaproteobacteria</taxon>
        <taxon>Pseudomonadales</taxon>
        <taxon>Pseudomonadaceae</taxon>
        <taxon>Pseudomonas</taxon>
    </lineage>
</organism>
<name>A0A0Q0GE17_9PSED</name>
<comment type="catalytic activity">
    <reaction evidence="1">
        <text>ATP + protein L-histidine = ADP + protein N-phospho-L-histidine.</text>
        <dbReference type="EC" id="2.7.13.3"/>
    </reaction>
</comment>
<proteinExistence type="predicted"/>
<dbReference type="PROSITE" id="PS50109">
    <property type="entry name" value="HIS_KIN"/>
    <property type="match status" value="1"/>
</dbReference>
<sequence length="262" mass="28568">MPCQPDDTGQDPGQRCALRALSETQGEGIWRMTRQPEQGLDFSMVIASTVHDMKNSLAMLTQAHSEWQAKLSSQQRDTPEHGIIGYEFANLNGMLVQLLGLYKLGVNQMPLRPDYHELDDFIEAQLAHHQEVLASRGITARCDIDNLSPLGFFDRELVGSVVGNIIVNAIGFAREQLVISVGDEDGQLKITINDDGPGYPAYLIDQQTDYVQGINQGSGSTGLGLYFAAHIARLHARGGMQGRIEIANGGVLGGAMFSIYLP</sequence>
<evidence type="ECO:0000259" key="4">
    <source>
        <dbReference type="PROSITE" id="PS50109"/>
    </source>
</evidence>
<dbReference type="PRINTS" id="PR00344">
    <property type="entry name" value="BCTRLSENSOR"/>
</dbReference>
<dbReference type="EMBL" id="LJRR01000348">
    <property type="protein sequence ID" value="KPZ11669.1"/>
    <property type="molecule type" value="Genomic_DNA"/>
</dbReference>
<dbReference type="PATRIC" id="fig|251703.9.peg.5934"/>
<dbReference type="GO" id="GO:0000155">
    <property type="term" value="F:phosphorelay sensor kinase activity"/>
    <property type="evidence" value="ECO:0007669"/>
    <property type="project" value="TreeGrafter"/>
</dbReference>
<dbReference type="InterPro" id="IPR004358">
    <property type="entry name" value="Sig_transdc_His_kin-like_C"/>
</dbReference>